<gene>
    <name evidence="10" type="primary">LOC109723781</name>
</gene>
<dbReference type="CDD" id="cd05476">
    <property type="entry name" value="pepsin_A_like_plant"/>
    <property type="match status" value="1"/>
</dbReference>
<evidence type="ECO:0000313" key="9">
    <source>
        <dbReference type="Proteomes" id="UP000515123"/>
    </source>
</evidence>
<organism evidence="9 10">
    <name type="scientific">Ananas comosus</name>
    <name type="common">Pineapple</name>
    <name type="synonym">Ananas ananas</name>
    <dbReference type="NCBI Taxonomy" id="4615"/>
    <lineage>
        <taxon>Eukaryota</taxon>
        <taxon>Viridiplantae</taxon>
        <taxon>Streptophyta</taxon>
        <taxon>Embryophyta</taxon>
        <taxon>Tracheophyta</taxon>
        <taxon>Spermatophyta</taxon>
        <taxon>Magnoliopsida</taxon>
        <taxon>Liliopsida</taxon>
        <taxon>Poales</taxon>
        <taxon>Bromeliaceae</taxon>
        <taxon>Bromelioideae</taxon>
        <taxon>Ananas</taxon>
    </lineage>
</organism>
<dbReference type="InterPro" id="IPR001969">
    <property type="entry name" value="Aspartic_peptidase_AS"/>
</dbReference>
<evidence type="ECO:0000256" key="2">
    <source>
        <dbReference type="ARBA" id="ARBA00022670"/>
    </source>
</evidence>
<evidence type="ECO:0000256" key="4">
    <source>
        <dbReference type="ARBA" id="ARBA00022801"/>
    </source>
</evidence>
<feature type="domain" description="Peptidase A1" evidence="8">
    <location>
        <begin position="104"/>
        <end position="447"/>
    </location>
</feature>
<evidence type="ECO:0000256" key="5">
    <source>
        <dbReference type="ARBA" id="ARBA00023180"/>
    </source>
</evidence>
<keyword evidence="9" id="KW-1185">Reference proteome</keyword>
<keyword evidence="2 7" id="KW-0645">Protease</keyword>
<keyword evidence="5" id="KW-0325">Glycoprotein</keyword>
<sequence length="459" mass="50730">MAQIIHTPTYSHIAILIFTALTLLIAPSLSTTLQNGFILELIHRFPIHSPSYSPNVTFVEKIERLVEISDNRVEWIESSLRADGMESGSLMGIRPTVTHDRGVYMAKVGIGKPPANVHLLLDSGSSLVWTQCAPCVHCFPQDPPVYNPAFSDTYRPLPCTHPFCAGLPCINNMCRFVLRYEDNTYTKGIMAAEQFTFASNVGATESVGAVFGCSSESSPNMFPSTRAVSGILGVGAGPASFLSQLGSLARGRFSYCLVPMDLPSAGAVSYLRFGADTERIKNGRTTPMLRSFDRTHYFVELQDISVDGRRLHLPPGTFARRPDGTGGCLLDSGTSATYLTDIAYTAVCNTVDAFFAGRNFTRVRGTRLGLDLCYRMRRGFALYPSVEFQLKGLNLRPRSANVFLINKKSSFFCLYMKKKKRMTVLGSALQQNYRVVYDTRRNKITFAEENCAKDQKGTT</sequence>
<dbReference type="OrthoDB" id="1072226at2759"/>
<dbReference type="InterPro" id="IPR032861">
    <property type="entry name" value="TAXi_N"/>
</dbReference>
<dbReference type="Pfam" id="PF14541">
    <property type="entry name" value="TAXi_C"/>
    <property type="match status" value="1"/>
</dbReference>
<evidence type="ECO:0000259" key="8">
    <source>
        <dbReference type="PROSITE" id="PS51767"/>
    </source>
</evidence>
<dbReference type="Proteomes" id="UP000515123">
    <property type="component" value="Linkage group 18"/>
</dbReference>
<dbReference type="InterPro" id="IPR051708">
    <property type="entry name" value="Plant_Aspart_Prot_A1"/>
</dbReference>
<dbReference type="GeneID" id="109723781"/>
<dbReference type="AlphaFoldDB" id="A0A6P5GQX6"/>
<dbReference type="InterPro" id="IPR034161">
    <property type="entry name" value="Pepsin-like_plant"/>
</dbReference>
<dbReference type="InterPro" id="IPR021109">
    <property type="entry name" value="Peptidase_aspartic_dom_sf"/>
</dbReference>
<feature type="active site" evidence="6">
    <location>
        <position position="331"/>
    </location>
</feature>
<name>A0A6P5GQX6_ANACO</name>
<evidence type="ECO:0000256" key="3">
    <source>
        <dbReference type="ARBA" id="ARBA00022750"/>
    </source>
</evidence>
<dbReference type="Pfam" id="PF14543">
    <property type="entry name" value="TAXi_N"/>
    <property type="match status" value="1"/>
</dbReference>
<comment type="similarity">
    <text evidence="1 7">Belongs to the peptidase A1 family.</text>
</comment>
<dbReference type="PRINTS" id="PR00792">
    <property type="entry name" value="PEPSIN"/>
</dbReference>
<evidence type="ECO:0000256" key="6">
    <source>
        <dbReference type="PIRSR" id="PIRSR601461-1"/>
    </source>
</evidence>
<accession>A0A6P5GQX6</accession>
<keyword evidence="4 7" id="KW-0378">Hydrolase</keyword>
<evidence type="ECO:0000256" key="1">
    <source>
        <dbReference type="ARBA" id="ARBA00007447"/>
    </source>
</evidence>
<dbReference type="PROSITE" id="PS51767">
    <property type="entry name" value="PEPTIDASE_A1"/>
    <property type="match status" value="1"/>
</dbReference>
<dbReference type="InterPro" id="IPR001461">
    <property type="entry name" value="Aspartic_peptidase_A1"/>
</dbReference>
<dbReference type="GO" id="GO:0004190">
    <property type="term" value="F:aspartic-type endopeptidase activity"/>
    <property type="evidence" value="ECO:0007669"/>
    <property type="project" value="UniProtKB-KW"/>
</dbReference>
<dbReference type="GO" id="GO:0005576">
    <property type="term" value="C:extracellular region"/>
    <property type="evidence" value="ECO:0007669"/>
    <property type="project" value="TreeGrafter"/>
</dbReference>
<feature type="active site" evidence="6">
    <location>
        <position position="122"/>
    </location>
</feature>
<dbReference type="PROSITE" id="PS00141">
    <property type="entry name" value="ASP_PROTEASE"/>
    <property type="match status" value="2"/>
</dbReference>
<dbReference type="SUPFAM" id="SSF50630">
    <property type="entry name" value="Acid proteases"/>
    <property type="match status" value="1"/>
</dbReference>
<keyword evidence="3 7" id="KW-0064">Aspartyl protease</keyword>
<reference evidence="9" key="1">
    <citation type="journal article" date="2015" name="Nat. Genet.">
        <title>The pineapple genome and the evolution of CAM photosynthesis.</title>
        <authorList>
            <person name="Ming R."/>
            <person name="VanBuren R."/>
            <person name="Wai C.M."/>
            <person name="Tang H."/>
            <person name="Schatz M.C."/>
            <person name="Bowers J.E."/>
            <person name="Lyons E."/>
            <person name="Wang M.L."/>
            <person name="Chen J."/>
            <person name="Biggers E."/>
            <person name="Zhang J."/>
            <person name="Huang L."/>
            <person name="Zhang L."/>
            <person name="Miao W."/>
            <person name="Zhang J."/>
            <person name="Ye Z."/>
            <person name="Miao C."/>
            <person name="Lin Z."/>
            <person name="Wang H."/>
            <person name="Zhou H."/>
            <person name="Yim W.C."/>
            <person name="Priest H.D."/>
            <person name="Zheng C."/>
            <person name="Woodhouse M."/>
            <person name="Edger P.P."/>
            <person name="Guyot R."/>
            <person name="Guo H.B."/>
            <person name="Guo H."/>
            <person name="Zheng G."/>
            <person name="Singh R."/>
            <person name="Sharma A."/>
            <person name="Min X."/>
            <person name="Zheng Y."/>
            <person name="Lee H."/>
            <person name="Gurtowski J."/>
            <person name="Sedlazeck F.J."/>
            <person name="Harkess A."/>
            <person name="McKain M.R."/>
            <person name="Liao Z."/>
            <person name="Fang J."/>
            <person name="Liu J."/>
            <person name="Zhang X."/>
            <person name="Zhang Q."/>
            <person name="Hu W."/>
            <person name="Qin Y."/>
            <person name="Wang K."/>
            <person name="Chen L.Y."/>
            <person name="Shirley N."/>
            <person name="Lin Y.R."/>
            <person name="Liu L.Y."/>
            <person name="Hernandez A.G."/>
            <person name="Wright C.L."/>
            <person name="Bulone V."/>
            <person name="Tuskan G.A."/>
            <person name="Heath K."/>
            <person name="Zee F."/>
            <person name="Moore P.H."/>
            <person name="Sunkar R."/>
            <person name="Leebens-Mack J.H."/>
            <person name="Mockler T."/>
            <person name="Bennetzen J.L."/>
            <person name="Freeling M."/>
            <person name="Sankoff D."/>
            <person name="Paterson A.H."/>
            <person name="Zhu X."/>
            <person name="Yang X."/>
            <person name="Smith J.A."/>
            <person name="Cushman J.C."/>
            <person name="Paull R.E."/>
            <person name="Yu Q."/>
        </authorList>
    </citation>
    <scope>NUCLEOTIDE SEQUENCE [LARGE SCALE GENOMIC DNA]</scope>
    <source>
        <strain evidence="9">cv. F153</strain>
    </source>
</reference>
<evidence type="ECO:0000313" key="10">
    <source>
        <dbReference type="RefSeq" id="XP_020107855.1"/>
    </source>
</evidence>
<protein>
    <submittedName>
        <fullName evidence="10">Aspartic proteinase nepenthesin-2-like</fullName>
    </submittedName>
</protein>
<dbReference type="Gene3D" id="2.40.70.10">
    <property type="entry name" value="Acid Proteases"/>
    <property type="match status" value="2"/>
</dbReference>
<evidence type="ECO:0000256" key="7">
    <source>
        <dbReference type="RuleBase" id="RU000454"/>
    </source>
</evidence>
<dbReference type="PANTHER" id="PTHR47967">
    <property type="entry name" value="OS07G0603500 PROTEIN-RELATED"/>
    <property type="match status" value="1"/>
</dbReference>
<dbReference type="PANTHER" id="PTHR47967:SF123">
    <property type="entry name" value="ASPARTIC PROTEINASE NEPENTHESIN-1-LIKE"/>
    <property type="match status" value="1"/>
</dbReference>
<reference evidence="10" key="2">
    <citation type="submission" date="2025-08" db="UniProtKB">
        <authorList>
            <consortium name="RefSeq"/>
        </authorList>
    </citation>
    <scope>IDENTIFICATION</scope>
    <source>
        <tissue evidence="10">Leaf</tissue>
    </source>
</reference>
<proteinExistence type="inferred from homology"/>
<dbReference type="RefSeq" id="XP_020107855.1">
    <property type="nucleotide sequence ID" value="XM_020252266.1"/>
</dbReference>
<dbReference type="InterPro" id="IPR032799">
    <property type="entry name" value="TAXi_C"/>
</dbReference>
<dbReference type="GO" id="GO:0006508">
    <property type="term" value="P:proteolysis"/>
    <property type="evidence" value="ECO:0007669"/>
    <property type="project" value="UniProtKB-KW"/>
</dbReference>
<dbReference type="InterPro" id="IPR033121">
    <property type="entry name" value="PEPTIDASE_A1"/>
</dbReference>